<evidence type="ECO:0000313" key="3">
    <source>
        <dbReference type="EMBL" id="TDH62927.1"/>
    </source>
</evidence>
<dbReference type="PANTHER" id="PTHR42928:SF5">
    <property type="entry name" value="BLR1237 PROTEIN"/>
    <property type="match status" value="1"/>
</dbReference>
<feature type="region of interest" description="Disordered" evidence="2">
    <location>
        <begin position="213"/>
        <end position="234"/>
    </location>
</feature>
<name>A0A4R5QJV0_9PROT</name>
<comment type="caution">
    <text evidence="3">The sequence shown here is derived from an EMBL/GenBank/DDBJ whole genome shotgun (WGS) entry which is preliminary data.</text>
</comment>
<gene>
    <name evidence="3" type="ORF">E2C06_09600</name>
</gene>
<keyword evidence="4" id="KW-1185">Reference proteome</keyword>
<dbReference type="RefSeq" id="WP_133288376.1">
    <property type="nucleotide sequence ID" value="NZ_SMSJ01000008.1"/>
</dbReference>
<evidence type="ECO:0000256" key="1">
    <source>
        <dbReference type="ARBA" id="ARBA00006987"/>
    </source>
</evidence>
<proteinExistence type="inferred from homology"/>
<evidence type="ECO:0008006" key="5">
    <source>
        <dbReference type="Google" id="ProtNLM"/>
    </source>
</evidence>
<protein>
    <recommendedName>
        <fullName evidence="5">Tripartite tricarboxylate transporter substrate binding protein</fullName>
    </recommendedName>
</protein>
<dbReference type="InterPro" id="IPR042100">
    <property type="entry name" value="Bug_dom1"/>
</dbReference>
<feature type="region of interest" description="Disordered" evidence="2">
    <location>
        <begin position="152"/>
        <end position="184"/>
    </location>
</feature>
<evidence type="ECO:0000313" key="4">
    <source>
        <dbReference type="Proteomes" id="UP000295096"/>
    </source>
</evidence>
<dbReference type="OrthoDB" id="9780943at2"/>
<dbReference type="Gene3D" id="3.40.190.10">
    <property type="entry name" value="Periplasmic binding protein-like II"/>
    <property type="match status" value="1"/>
</dbReference>
<dbReference type="InterPro" id="IPR005064">
    <property type="entry name" value="BUG"/>
</dbReference>
<dbReference type="PANTHER" id="PTHR42928">
    <property type="entry name" value="TRICARBOXYLATE-BINDING PROTEIN"/>
    <property type="match status" value="1"/>
</dbReference>
<accession>A0A4R5QJV0</accession>
<evidence type="ECO:0000256" key="2">
    <source>
        <dbReference type="SAM" id="MobiDB-lite"/>
    </source>
</evidence>
<comment type="similarity">
    <text evidence="1">Belongs to the UPF0065 (bug) family.</text>
</comment>
<dbReference type="AlphaFoldDB" id="A0A4R5QJV0"/>
<dbReference type="Gene3D" id="3.40.190.150">
    <property type="entry name" value="Bordetella uptake gene, domain 1"/>
    <property type="match status" value="1"/>
</dbReference>
<dbReference type="Proteomes" id="UP000295096">
    <property type="component" value="Unassembled WGS sequence"/>
</dbReference>
<feature type="compositionally biased region" description="Polar residues" evidence="2">
    <location>
        <begin position="217"/>
        <end position="226"/>
    </location>
</feature>
<sequence>MARTTEAARAGFAATHLPFRGAAQTIPAMLAGDVHYAVDILASYVPVIRKGRIRALAIASAERRPTRPEVPTTAEAGIDGFEITSWHMWAAPAGTPRSVIDRLVETIRGLYVDPGLEQRALGMGARLLGSTPKEVAARLAQERPVWAEVVRVSARRRSSPPAGQEHADGPLGRQPGTRGLSGGRSYHIRTSAVGAFRTATVDTVRLKCTTRFRRSYGGSSPGSNHPTAHHAVSE</sequence>
<reference evidence="3 4" key="1">
    <citation type="journal article" date="2016" name="J. Microbiol.">
        <title>Dankookia rubra gen. nov., sp. nov., an alphaproteobacterium isolated from sediment of a shallow stream.</title>
        <authorList>
            <person name="Kim W.H."/>
            <person name="Kim D.H."/>
            <person name="Kang K."/>
            <person name="Ahn T.Y."/>
        </authorList>
    </citation>
    <scope>NUCLEOTIDE SEQUENCE [LARGE SCALE GENOMIC DNA]</scope>
    <source>
        <strain evidence="3 4">JCM30602</strain>
    </source>
</reference>
<organism evidence="3 4">
    <name type="scientific">Dankookia rubra</name>
    <dbReference type="NCBI Taxonomy" id="1442381"/>
    <lineage>
        <taxon>Bacteria</taxon>
        <taxon>Pseudomonadati</taxon>
        <taxon>Pseudomonadota</taxon>
        <taxon>Alphaproteobacteria</taxon>
        <taxon>Acetobacterales</taxon>
        <taxon>Roseomonadaceae</taxon>
        <taxon>Dankookia</taxon>
    </lineage>
</organism>
<dbReference type="EMBL" id="SMSJ01000008">
    <property type="protein sequence ID" value="TDH62927.1"/>
    <property type="molecule type" value="Genomic_DNA"/>
</dbReference>
<dbReference type="Pfam" id="PF03401">
    <property type="entry name" value="TctC"/>
    <property type="match status" value="1"/>
</dbReference>